<feature type="compositionally biased region" description="Low complexity" evidence="2">
    <location>
        <begin position="29"/>
        <end position="42"/>
    </location>
</feature>
<keyword evidence="1" id="KW-0862">Zinc</keyword>
<accession>A0A9N9FCF1</accession>
<feature type="non-terminal residue" evidence="4">
    <location>
        <position position="1"/>
    </location>
</feature>
<dbReference type="OrthoDB" id="2448909at2759"/>
<dbReference type="EMBL" id="CAJVPY010001517">
    <property type="protein sequence ID" value="CAG8525247.1"/>
    <property type="molecule type" value="Genomic_DNA"/>
</dbReference>
<proteinExistence type="predicted"/>
<feature type="region of interest" description="Disordered" evidence="2">
    <location>
        <begin position="1"/>
        <end position="42"/>
    </location>
</feature>
<evidence type="ECO:0000313" key="4">
    <source>
        <dbReference type="EMBL" id="CAG8525247.1"/>
    </source>
</evidence>
<evidence type="ECO:0000313" key="5">
    <source>
        <dbReference type="Proteomes" id="UP000789405"/>
    </source>
</evidence>
<dbReference type="SUPFAM" id="SSF57756">
    <property type="entry name" value="Retrovirus zinc finger-like domains"/>
    <property type="match status" value="1"/>
</dbReference>
<dbReference type="InterPro" id="IPR036875">
    <property type="entry name" value="Znf_CCHC_sf"/>
</dbReference>
<protein>
    <submittedName>
        <fullName evidence="4">26764_t:CDS:1</fullName>
    </submittedName>
</protein>
<feature type="domain" description="CCHC-type" evidence="3">
    <location>
        <begin position="137"/>
        <end position="152"/>
    </location>
</feature>
<reference evidence="4" key="1">
    <citation type="submission" date="2021-06" db="EMBL/GenBank/DDBJ databases">
        <authorList>
            <person name="Kallberg Y."/>
            <person name="Tangrot J."/>
            <person name="Rosling A."/>
        </authorList>
    </citation>
    <scope>NUCLEOTIDE SEQUENCE</scope>
    <source>
        <strain evidence="4">MA453B</strain>
    </source>
</reference>
<keyword evidence="5" id="KW-1185">Reference proteome</keyword>
<comment type="caution">
    <text evidence="4">The sequence shown here is derived from an EMBL/GenBank/DDBJ whole genome shotgun (WGS) entry which is preliminary data.</text>
</comment>
<dbReference type="GO" id="GO:0008270">
    <property type="term" value="F:zinc ion binding"/>
    <property type="evidence" value="ECO:0007669"/>
    <property type="project" value="UniProtKB-KW"/>
</dbReference>
<dbReference type="AlphaFoldDB" id="A0A9N9FCF1"/>
<dbReference type="Gene3D" id="4.10.60.10">
    <property type="entry name" value="Zinc finger, CCHC-type"/>
    <property type="match status" value="1"/>
</dbReference>
<feature type="compositionally biased region" description="Polar residues" evidence="2">
    <location>
        <begin position="10"/>
        <end position="23"/>
    </location>
</feature>
<evidence type="ECO:0000256" key="1">
    <source>
        <dbReference type="PROSITE-ProRule" id="PRU00047"/>
    </source>
</evidence>
<dbReference type="InterPro" id="IPR001878">
    <property type="entry name" value="Znf_CCHC"/>
</dbReference>
<keyword evidence="1" id="KW-0479">Metal-binding</keyword>
<gene>
    <name evidence="4" type="ORF">DERYTH_LOCUS4074</name>
</gene>
<feature type="region of interest" description="Disordered" evidence="2">
    <location>
        <begin position="269"/>
        <end position="311"/>
    </location>
</feature>
<organism evidence="4 5">
    <name type="scientific">Dentiscutata erythropus</name>
    <dbReference type="NCBI Taxonomy" id="1348616"/>
    <lineage>
        <taxon>Eukaryota</taxon>
        <taxon>Fungi</taxon>
        <taxon>Fungi incertae sedis</taxon>
        <taxon>Mucoromycota</taxon>
        <taxon>Glomeromycotina</taxon>
        <taxon>Glomeromycetes</taxon>
        <taxon>Diversisporales</taxon>
        <taxon>Gigasporaceae</taxon>
        <taxon>Dentiscutata</taxon>
    </lineage>
</organism>
<dbReference type="Proteomes" id="UP000789405">
    <property type="component" value="Unassembled WGS sequence"/>
</dbReference>
<keyword evidence="1" id="KW-0863">Zinc-finger</keyword>
<dbReference type="Pfam" id="PF00098">
    <property type="entry name" value="zf-CCHC"/>
    <property type="match status" value="1"/>
</dbReference>
<dbReference type="GO" id="GO:0003676">
    <property type="term" value="F:nucleic acid binding"/>
    <property type="evidence" value="ECO:0007669"/>
    <property type="project" value="InterPro"/>
</dbReference>
<evidence type="ECO:0000259" key="3">
    <source>
        <dbReference type="PROSITE" id="PS50158"/>
    </source>
</evidence>
<evidence type="ECO:0000256" key="2">
    <source>
        <dbReference type="SAM" id="MobiDB-lite"/>
    </source>
</evidence>
<feature type="compositionally biased region" description="Basic and acidic residues" evidence="2">
    <location>
        <begin position="277"/>
        <end position="290"/>
    </location>
</feature>
<feature type="compositionally biased region" description="Polar residues" evidence="2">
    <location>
        <begin position="241"/>
        <end position="252"/>
    </location>
</feature>
<name>A0A9N9FCF1_9GLOM</name>
<dbReference type="PROSITE" id="PS50158">
    <property type="entry name" value="ZF_CCHC"/>
    <property type="match status" value="1"/>
</dbReference>
<feature type="region of interest" description="Disordered" evidence="2">
    <location>
        <begin position="211"/>
        <end position="252"/>
    </location>
</feature>
<sequence>HDTRHKSKESNNSTLAKTLSSSGPERCVSPSTTTSGTTISTSTDWLDMLEQENAKENVIESLQTTVFQEDNSTAPQKESSMKKDQPLLYESTPIQSDQWVVIFDITNDANLTLRIPRYINIMDQKVTTEWKEAPKLCYFCDGEGHLKRDCEQLKEANKLNQHYKKYKETKKQTTVKKTSDGALMLERGETINIQKNNDQVHNPQEITLYDPDVDMERTNDTTTEFSPKPHTGTPILPDIEFSNSETSVSDSKTNVLTTNRMDCDNQEVLNSTSLKEGQSDTEDRFIEVRNSKKKRKISSGSGNKNPNQYHK</sequence>